<dbReference type="AlphaFoldDB" id="A0AAF0BKS8"/>
<dbReference type="InterPro" id="IPR036102">
    <property type="entry name" value="OsmC/Ohrsf"/>
</dbReference>
<evidence type="ECO:0000313" key="1">
    <source>
        <dbReference type="EMBL" id="WCL53297.1"/>
    </source>
</evidence>
<gene>
    <name evidence="1" type="ORF">PH603_12195</name>
</gene>
<dbReference type="Pfam" id="PF02566">
    <property type="entry name" value="OsmC"/>
    <property type="match status" value="1"/>
</dbReference>
<dbReference type="InterPro" id="IPR003718">
    <property type="entry name" value="OsmC/Ohr_fam"/>
</dbReference>
<reference evidence="1" key="1">
    <citation type="submission" date="2023-01" db="EMBL/GenBank/DDBJ databases">
        <title>The genome sequence of Kordiimonadaceae bacterium 6D33.</title>
        <authorList>
            <person name="Liu Y."/>
        </authorList>
    </citation>
    <scope>NUCLEOTIDE SEQUENCE</scope>
    <source>
        <strain evidence="1">6D33</strain>
    </source>
</reference>
<protein>
    <submittedName>
        <fullName evidence="1">OsmC family protein</fullName>
    </submittedName>
</protein>
<dbReference type="PANTHER" id="PTHR35368:SF1">
    <property type="entry name" value="HYDROPEROXIDE REDUCTASE"/>
    <property type="match status" value="1"/>
</dbReference>
<dbReference type="InterPro" id="IPR052924">
    <property type="entry name" value="OsmC/Ohr_hydroprdx_reductase"/>
</dbReference>
<dbReference type="SUPFAM" id="SSF82784">
    <property type="entry name" value="OsmC-like"/>
    <property type="match status" value="1"/>
</dbReference>
<evidence type="ECO:0000313" key="2">
    <source>
        <dbReference type="Proteomes" id="UP001217500"/>
    </source>
</evidence>
<dbReference type="Gene3D" id="3.30.300.20">
    <property type="match status" value="1"/>
</dbReference>
<proteinExistence type="predicted"/>
<dbReference type="PANTHER" id="PTHR35368">
    <property type="entry name" value="HYDROPEROXIDE REDUCTASE"/>
    <property type="match status" value="1"/>
</dbReference>
<keyword evidence="2" id="KW-1185">Reference proteome</keyword>
<name>A0AAF0BKS8_9PROT</name>
<dbReference type="Proteomes" id="UP001217500">
    <property type="component" value="Chromosome"/>
</dbReference>
<dbReference type="InterPro" id="IPR015946">
    <property type="entry name" value="KH_dom-like_a/b"/>
</dbReference>
<dbReference type="KEGG" id="gso:PH603_12195"/>
<dbReference type="RefSeq" id="WP_289502809.1">
    <property type="nucleotide sequence ID" value="NZ_CP116805.1"/>
</dbReference>
<dbReference type="EMBL" id="CP116805">
    <property type="protein sequence ID" value="WCL53297.1"/>
    <property type="molecule type" value="Genomic_DNA"/>
</dbReference>
<organism evidence="1 2">
    <name type="scientific">Gimibacter soli</name>
    <dbReference type="NCBI Taxonomy" id="3024400"/>
    <lineage>
        <taxon>Bacteria</taxon>
        <taxon>Pseudomonadati</taxon>
        <taxon>Pseudomonadota</taxon>
        <taxon>Alphaproteobacteria</taxon>
        <taxon>Kordiimonadales</taxon>
        <taxon>Temperatibacteraceae</taxon>
        <taxon>Gimibacter</taxon>
    </lineage>
</organism>
<sequence length="172" mass="18208">MPTAMETKETLQRAVQTVTLRPSHGQRTYVNTAIIESGTECWVEEAGHTMVIDAGKGLGGGTAGPTPSMIVRSALSSCVAIGIKLWAARTDVQIDHVSVLLETDTDARGILGIADNVTPGFTNCRLKINVVSPASRAEVDHAISLSLRYSPLMAIFQDGLSISLETNLSMAA</sequence>
<accession>A0AAF0BKS8</accession>